<evidence type="ECO:0000313" key="4">
    <source>
        <dbReference type="EMBL" id="KAL3845840.1"/>
    </source>
</evidence>
<organism evidence="4 5">
    <name type="scientific">Penstemon smallii</name>
    <dbReference type="NCBI Taxonomy" id="265156"/>
    <lineage>
        <taxon>Eukaryota</taxon>
        <taxon>Viridiplantae</taxon>
        <taxon>Streptophyta</taxon>
        <taxon>Embryophyta</taxon>
        <taxon>Tracheophyta</taxon>
        <taxon>Spermatophyta</taxon>
        <taxon>Magnoliopsida</taxon>
        <taxon>eudicotyledons</taxon>
        <taxon>Gunneridae</taxon>
        <taxon>Pentapetalae</taxon>
        <taxon>asterids</taxon>
        <taxon>lamiids</taxon>
        <taxon>Lamiales</taxon>
        <taxon>Plantaginaceae</taxon>
        <taxon>Cheloneae</taxon>
        <taxon>Penstemon</taxon>
    </lineage>
</organism>
<keyword evidence="3" id="KW-0809">Transit peptide</keyword>
<gene>
    <name evidence="4" type="ORF">ACJIZ3_003243</name>
</gene>
<evidence type="ECO:0000256" key="3">
    <source>
        <dbReference type="ARBA" id="ARBA00022946"/>
    </source>
</evidence>
<keyword evidence="2" id="KW-0806">Transcription termination</keyword>
<dbReference type="FunFam" id="1.25.70.10:FF:000001">
    <property type="entry name" value="Mitochondrial transcription termination factor-like"/>
    <property type="match status" value="1"/>
</dbReference>
<dbReference type="EMBL" id="JBJXBP010000002">
    <property type="protein sequence ID" value="KAL3845840.1"/>
    <property type="molecule type" value="Genomic_DNA"/>
</dbReference>
<dbReference type="GO" id="GO:0006353">
    <property type="term" value="P:DNA-templated transcription termination"/>
    <property type="evidence" value="ECO:0007669"/>
    <property type="project" value="UniProtKB-KW"/>
</dbReference>
<proteinExistence type="inferred from homology"/>
<dbReference type="AlphaFoldDB" id="A0ABD3U928"/>
<sequence length="374" mass="42087">MAALAHKIGSSSLICKTRVYVSLYFSTSVENQPSVSNPPVYEFLMNTHHFSPQSALRVASVLTRLKNPQKSDLILSFLKESGFSNTQLEKIVKDRPSCLNANLEKGIKPKIKLFQDLGFSANDIAKIISNNPGILQSSIKDRIIPSLSVLKGLLGSNVELAKVLRISSWVLRVDLEKNLVPNIEILKSCGIPMKQIIRHIYFCPGFFLSKPETLRKCVEKADAMGVDRSSKMFVYAVRVVSSLSDEIWEVKLKTFRDLGFSEDDILRVFRCAPVVFDVSKEKINKVKEVLVGTGKYDVSCIVNNPTSLMFSVETRYKPRLQILGVLEKRNLIKEWPTLPALYQMSDTKFHEKFVAPFSNELNGVKLAQKDVIKS</sequence>
<dbReference type="Gene3D" id="1.25.70.10">
    <property type="entry name" value="Transcription termination factor 3, mitochondrial"/>
    <property type="match status" value="1"/>
</dbReference>
<protein>
    <submittedName>
        <fullName evidence="4">Uncharacterized protein</fullName>
    </submittedName>
</protein>
<comment type="caution">
    <text evidence="4">The sequence shown here is derived from an EMBL/GenBank/DDBJ whole genome shotgun (WGS) entry which is preliminary data.</text>
</comment>
<evidence type="ECO:0000256" key="2">
    <source>
        <dbReference type="ARBA" id="ARBA00022472"/>
    </source>
</evidence>
<comment type="similarity">
    <text evidence="1">Belongs to the mTERF family.</text>
</comment>
<dbReference type="SMART" id="SM00733">
    <property type="entry name" value="Mterf"/>
    <property type="match status" value="7"/>
</dbReference>
<keyword evidence="2" id="KW-0805">Transcription regulation</keyword>
<keyword evidence="5" id="KW-1185">Reference proteome</keyword>
<accession>A0ABD3U928</accession>
<dbReference type="InterPro" id="IPR003690">
    <property type="entry name" value="MTERF"/>
</dbReference>
<reference evidence="4 5" key="1">
    <citation type="submission" date="2024-12" db="EMBL/GenBank/DDBJ databases">
        <title>The unique morphological basis and parallel evolutionary history of personate flowers in Penstemon.</title>
        <authorList>
            <person name="Depatie T.H."/>
            <person name="Wessinger C.A."/>
        </authorList>
    </citation>
    <scope>NUCLEOTIDE SEQUENCE [LARGE SCALE GENOMIC DNA]</scope>
    <source>
        <strain evidence="4">WTNN_2</strain>
        <tissue evidence="4">Leaf</tissue>
    </source>
</reference>
<dbReference type="InterPro" id="IPR038538">
    <property type="entry name" value="MTERF_sf"/>
</dbReference>
<name>A0ABD3U928_9LAMI</name>
<evidence type="ECO:0000313" key="5">
    <source>
        <dbReference type="Proteomes" id="UP001634393"/>
    </source>
</evidence>
<dbReference type="PANTHER" id="PTHR13068">
    <property type="entry name" value="CGI-12 PROTEIN-RELATED"/>
    <property type="match status" value="1"/>
</dbReference>
<dbReference type="Pfam" id="PF02536">
    <property type="entry name" value="mTERF"/>
    <property type="match status" value="1"/>
</dbReference>
<keyword evidence="2" id="KW-0804">Transcription</keyword>
<dbReference type="PANTHER" id="PTHR13068:SF130">
    <property type="entry name" value="TRANSCRIPTION TERMINATION FACTOR MTERF6, CHLOROPLASTIC_MITOCHONDRIAL-LIKE"/>
    <property type="match status" value="1"/>
</dbReference>
<dbReference type="Proteomes" id="UP001634393">
    <property type="component" value="Unassembled WGS sequence"/>
</dbReference>
<evidence type="ECO:0000256" key="1">
    <source>
        <dbReference type="ARBA" id="ARBA00007692"/>
    </source>
</evidence>